<dbReference type="RefSeq" id="WP_310547339.1">
    <property type="nucleotide sequence ID" value="NZ_JAVKGR010000001.1"/>
</dbReference>
<evidence type="ECO:0000313" key="1">
    <source>
        <dbReference type="EMBL" id="MDR8018362.1"/>
    </source>
</evidence>
<evidence type="ECO:0008006" key="3">
    <source>
        <dbReference type="Google" id="ProtNLM"/>
    </source>
</evidence>
<reference evidence="1 2" key="1">
    <citation type="submission" date="2023-09" db="EMBL/GenBank/DDBJ databases">
        <title>Description of three actinobacteria isolated from air of manufacturing shop in a pharmaceutical factory.</title>
        <authorList>
            <person name="Zhang D.-F."/>
        </authorList>
    </citation>
    <scope>NUCLEOTIDE SEQUENCE [LARGE SCALE GENOMIC DNA]</scope>
    <source>
        <strain evidence="1 2">LY-0111</strain>
    </source>
</reference>
<accession>A0ABU2DPB8</accession>
<dbReference type="PROSITE" id="PS51257">
    <property type="entry name" value="PROKAR_LIPOPROTEIN"/>
    <property type="match status" value="1"/>
</dbReference>
<evidence type="ECO:0000313" key="2">
    <source>
        <dbReference type="Proteomes" id="UP001251870"/>
    </source>
</evidence>
<gene>
    <name evidence="1" type="ORF">RIL96_02110</name>
</gene>
<comment type="caution">
    <text evidence="1">The sequence shown here is derived from an EMBL/GenBank/DDBJ whole genome shotgun (WGS) entry which is preliminary data.</text>
</comment>
<name>A0ABU2DPB8_9MICC</name>
<sequence length="272" mass="29031">MTHPHRSRALRLGAAGAVLALALSSCGSEEEPEQSPRAGGESLVAAAEAAMERASSFGFDSAGFFTEDAVEEFRTQMEDSMAEGADDAEVEPGECAEPLAAVDWAPLLLGSDAARVDFGSETFTGTGSIEVASVSGAEESERVDEHFDHVRTLVESCPEVEFSRYETDYDLEVSEVELDQLETADQGHQGTIAYSWERGFESEEQQEALEGAPDDEAHSGGGTIVAQILFTRVDDDVVMVSFIGEPAAGSSEFTEMAESITEHALDSLEETS</sequence>
<organism evidence="1 2">
    <name type="scientific">Nesterenkonia aerolata</name>
    <dbReference type="NCBI Taxonomy" id="3074079"/>
    <lineage>
        <taxon>Bacteria</taxon>
        <taxon>Bacillati</taxon>
        <taxon>Actinomycetota</taxon>
        <taxon>Actinomycetes</taxon>
        <taxon>Micrococcales</taxon>
        <taxon>Micrococcaceae</taxon>
        <taxon>Nesterenkonia</taxon>
    </lineage>
</organism>
<dbReference type="Proteomes" id="UP001251870">
    <property type="component" value="Unassembled WGS sequence"/>
</dbReference>
<protein>
    <recommendedName>
        <fullName evidence="3">DUF5642 domain-containing protein</fullName>
    </recommendedName>
</protein>
<proteinExistence type="predicted"/>
<keyword evidence="2" id="KW-1185">Reference proteome</keyword>
<dbReference type="EMBL" id="JAVKGR010000001">
    <property type="protein sequence ID" value="MDR8018362.1"/>
    <property type="molecule type" value="Genomic_DNA"/>
</dbReference>